<comment type="caution">
    <text evidence="2">The sequence shown here is derived from an EMBL/GenBank/DDBJ whole genome shotgun (WGS) entry which is preliminary data.</text>
</comment>
<reference evidence="2" key="1">
    <citation type="submission" date="2020-07" db="EMBL/GenBank/DDBJ databases">
        <title>The High-quality genome of the commercially important snow crab, Chionoecetes opilio.</title>
        <authorList>
            <person name="Jeong J.-H."/>
            <person name="Ryu S."/>
        </authorList>
    </citation>
    <scope>NUCLEOTIDE SEQUENCE</scope>
    <source>
        <strain evidence="2">MADBK_172401_WGS</strain>
        <tissue evidence="2">Digestive gland</tissue>
    </source>
</reference>
<dbReference type="AlphaFoldDB" id="A0A8J4YUU2"/>
<dbReference type="EMBL" id="JACEEZ010003238">
    <property type="protein sequence ID" value="KAG0727550.1"/>
    <property type="molecule type" value="Genomic_DNA"/>
</dbReference>
<accession>A0A8J4YUU2</accession>
<proteinExistence type="predicted"/>
<feature type="region of interest" description="Disordered" evidence="1">
    <location>
        <begin position="398"/>
        <end position="421"/>
    </location>
</feature>
<gene>
    <name evidence="2" type="ORF">GWK47_034457</name>
</gene>
<name>A0A8J4YUU2_CHIOP</name>
<evidence type="ECO:0000256" key="1">
    <source>
        <dbReference type="SAM" id="MobiDB-lite"/>
    </source>
</evidence>
<keyword evidence="3" id="KW-1185">Reference proteome</keyword>
<sequence>MNVTLGGEGGQNESPSFASLPTGDVCGRTPEPRLQPQPRWLTPNSSFSSRSTMEGDSGQADLDKLNLFFPGEVVQAIQESVPWTLFPCLMPPPDEAGCLRADVDIQMDTASSAPKEVPLAFPFACTLTITGAGRGLKFEVVNLDNLAQPPESVTTLGEWSVKCWVASDDAPTYMFGRIFPISPELTKDDILTGLTVLDDSPTKIVDAIRLPAHVRDDGQTEANMAIRIKFRGPLPDRVSLDYAVYWVRPHTLPVLRCTRCLLFGHGNATCNMRGVCPAGVLPFCGGDHRPANKQCPAYLQAVQVKTAPARGYLLHVGREAEAEGHPPWDLPFQGPPAQELSSPTRHLPCLPAPASQPAPGPAPAKPLSPTVNVVQMVCGCVTPTRPPHCQWILFPKTPKTPTVPPAPDRNPPLNKGTDPPSCRRGLIGRIWSVFPSPYPPIS</sequence>
<feature type="compositionally biased region" description="Polar residues" evidence="1">
    <location>
        <begin position="42"/>
        <end position="54"/>
    </location>
</feature>
<protein>
    <submittedName>
        <fullName evidence="2">Uncharacterized protein</fullName>
    </submittedName>
</protein>
<organism evidence="2 3">
    <name type="scientific">Chionoecetes opilio</name>
    <name type="common">Atlantic snow crab</name>
    <name type="synonym">Cancer opilio</name>
    <dbReference type="NCBI Taxonomy" id="41210"/>
    <lineage>
        <taxon>Eukaryota</taxon>
        <taxon>Metazoa</taxon>
        <taxon>Ecdysozoa</taxon>
        <taxon>Arthropoda</taxon>
        <taxon>Crustacea</taxon>
        <taxon>Multicrustacea</taxon>
        <taxon>Malacostraca</taxon>
        <taxon>Eumalacostraca</taxon>
        <taxon>Eucarida</taxon>
        <taxon>Decapoda</taxon>
        <taxon>Pleocyemata</taxon>
        <taxon>Brachyura</taxon>
        <taxon>Eubrachyura</taxon>
        <taxon>Majoidea</taxon>
        <taxon>Majidae</taxon>
        <taxon>Chionoecetes</taxon>
    </lineage>
</organism>
<evidence type="ECO:0000313" key="2">
    <source>
        <dbReference type="EMBL" id="KAG0727550.1"/>
    </source>
</evidence>
<feature type="region of interest" description="Disordered" evidence="1">
    <location>
        <begin position="1"/>
        <end position="57"/>
    </location>
</feature>
<evidence type="ECO:0000313" key="3">
    <source>
        <dbReference type="Proteomes" id="UP000770661"/>
    </source>
</evidence>
<dbReference type="Proteomes" id="UP000770661">
    <property type="component" value="Unassembled WGS sequence"/>
</dbReference>
<feature type="region of interest" description="Disordered" evidence="1">
    <location>
        <begin position="324"/>
        <end position="344"/>
    </location>
</feature>
<feature type="compositionally biased region" description="Pro residues" evidence="1">
    <location>
        <begin position="401"/>
        <end position="410"/>
    </location>
</feature>
<feature type="compositionally biased region" description="Gly residues" evidence="1">
    <location>
        <begin position="1"/>
        <end position="10"/>
    </location>
</feature>